<accession>A0A024K056</accession>
<dbReference type="STRING" id="47839.BN973_03551"/>
<reference evidence="2" key="1">
    <citation type="journal article" date="2014" name="Genome Announc.">
        <title>Draft Genome Sequence of Mycobacterium triplex DSM 44626.</title>
        <authorList>
            <person name="Sassi M."/>
            <person name="Croce O."/>
            <person name="Robert C."/>
            <person name="Raoult D."/>
            <person name="Drancourt M."/>
        </authorList>
    </citation>
    <scope>NUCLEOTIDE SEQUENCE [LARGE SCALE GENOMIC DNA]</scope>
    <source>
        <strain evidence="2">DSM 44626</strain>
    </source>
</reference>
<dbReference type="HOGENOM" id="CLU_519549_0_0_11"/>
<reference evidence="2" key="2">
    <citation type="submission" date="2014-04" db="EMBL/GenBank/DDBJ databases">
        <authorList>
            <person name="Xu Y.W."/>
            <person name="Yang Q."/>
        </authorList>
    </citation>
    <scope>NUCLEOTIDE SEQUENCE</scope>
    <source>
        <strain evidence="2">DSM 44626</strain>
    </source>
</reference>
<dbReference type="AlphaFoldDB" id="A0A024K056"/>
<name>A0A024K056_9MYCO</name>
<evidence type="ECO:0000313" key="2">
    <source>
        <dbReference type="EMBL" id="CDO89179.1"/>
    </source>
</evidence>
<gene>
    <name evidence="2" type="ORF">BN973_03551</name>
</gene>
<protein>
    <recommendedName>
        <fullName evidence="1">Predicted hydrolase N-terminal domain-containing protein</fullName>
    </recommendedName>
</protein>
<dbReference type="OrthoDB" id="4509678at2"/>
<evidence type="ECO:0000259" key="1">
    <source>
        <dbReference type="Pfam" id="PF22905"/>
    </source>
</evidence>
<organism evidence="2">
    <name type="scientific">Mycobacterium triplex</name>
    <dbReference type="NCBI Taxonomy" id="47839"/>
    <lineage>
        <taxon>Bacteria</taxon>
        <taxon>Bacillati</taxon>
        <taxon>Actinomycetota</taxon>
        <taxon>Actinomycetes</taxon>
        <taxon>Mycobacteriales</taxon>
        <taxon>Mycobacteriaceae</taxon>
        <taxon>Mycobacterium</taxon>
        <taxon>Mycobacterium simiae complex</taxon>
    </lineage>
</organism>
<feature type="domain" description="Predicted hydrolase N-terminal" evidence="1">
    <location>
        <begin position="1"/>
        <end position="195"/>
    </location>
</feature>
<dbReference type="Pfam" id="PF22905">
    <property type="entry name" value="Hydro_N_hd"/>
    <property type="match status" value="1"/>
</dbReference>
<dbReference type="InterPro" id="IPR054469">
    <property type="entry name" value="Pred_hydrolase_N"/>
</dbReference>
<proteinExistence type="predicted"/>
<dbReference type="EMBL" id="HG964446">
    <property type="protein sequence ID" value="CDO89179.1"/>
    <property type="molecule type" value="Genomic_DNA"/>
</dbReference>
<sequence length="524" mass="55448">MQLTWISVPELIAEAGGDPWAIDQSLQVGRPAQISALAGAFHAAGRCTSESSNAFEEARRRFEASWDRQNGDHPINDSAEVQKVVKALGSQSLQLPKIGAELERIAASLAEAQRTGAVFISNLEIQLEVIDSQLGAALAQEKSGQLAGAEIAIVAQHITDLADLAVADTRSALSQLKSTRGAYSGGLQSALNTLRTEGYDATSIEAMDAPGTPSNAGAQAKRRQNQIDAFTKVFGRPPTSSADWETAAALDPNCYEPKNGGALANIVVGRINSVPGQGVVQTNMFIPGRAVWDPQVDWPPYHDNLGDNRGFSPTAGPEESRVSIFVDYENGIIVARQNPSIDEKTGQVRTGSPSISAVQQSNGAVLIKYSAADPFSPGGPDLAKATSFDVNGTIAIEPTPAGPRVGGNVTNFPATEIYSHRPDGNVLPLVQSWPLFEHRAGGPLAGLWWHKPFGDPALELRFNDQYPAPRLPALPHPGHPTPVAPLGPPLVTSPPGMYSLGPVDRPPDIGVHDPVVMLPPLPVK</sequence>
<dbReference type="Proteomes" id="UP000028880">
    <property type="component" value="Unassembled WGS sequence"/>
</dbReference>
<dbReference type="RefSeq" id="WP_139830102.1">
    <property type="nucleotide sequence ID" value="NZ_HG964446.1"/>
</dbReference>